<keyword evidence="1" id="KW-0812">Transmembrane</keyword>
<proteinExistence type="predicted"/>
<dbReference type="AlphaFoldDB" id="A0A0A9FD10"/>
<dbReference type="EMBL" id="GBRH01187659">
    <property type="protein sequence ID" value="JAE10237.1"/>
    <property type="molecule type" value="Transcribed_RNA"/>
</dbReference>
<keyword evidence="1" id="KW-1133">Transmembrane helix</keyword>
<name>A0A0A9FD10_ARUDO</name>
<reference evidence="2" key="2">
    <citation type="journal article" date="2015" name="Data Brief">
        <title>Shoot transcriptome of the giant reed, Arundo donax.</title>
        <authorList>
            <person name="Barrero R.A."/>
            <person name="Guerrero F.D."/>
            <person name="Moolhuijzen P."/>
            <person name="Goolsby J.A."/>
            <person name="Tidwell J."/>
            <person name="Bellgard S.E."/>
            <person name="Bellgard M.I."/>
        </authorList>
    </citation>
    <scope>NUCLEOTIDE SEQUENCE</scope>
    <source>
        <tissue evidence="2">Shoot tissue taken approximately 20 cm above the soil surface</tissue>
    </source>
</reference>
<evidence type="ECO:0000256" key="1">
    <source>
        <dbReference type="SAM" id="Phobius"/>
    </source>
</evidence>
<feature type="transmembrane region" description="Helical" evidence="1">
    <location>
        <begin position="14"/>
        <end position="37"/>
    </location>
</feature>
<protein>
    <submittedName>
        <fullName evidence="2">Uncharacterized protein</fullName>
    </submittedName>
</protein>
<sequence>MVVYFVDCFYSCRLMISSMICAYMLLISGIGLIYLLFLKD</sequence>
<accession>A0A0A9FD10</accession>
<reference evidence="2" key="1">
    <citation type="submission" date="2014-09" db="EMBL/GenBank/DDBJ databases">
        <authorList>
            <person name="Magalhaes I.L.F."/>
            <person name="Oliveira U."/>
            <person name="Santos F.R."/>
            <person name="Vidigal T.H.D.A."/>
            <person name="Brescovit A.D."/>
            <person name="Santos A.J."/>
        </authorList>
    </citation>
    <scope>NUCLEOTIDE SEQUENCE</scope>
    <source>
        <tissue evidence="2">Shoot tissue taken approximately 20 cm above the soil surface</tissue>
    </source>
</reference>
<keyword evidence="1" id="KW-0472">Membrane</keyword>
<evidence type="ECO:0000313" key="2">
    <source>
        <dbReference type="EMBL" id="JAE10237.1"/>
    </source>
</evidence>
<organism evidence="2">
    <name type="scientific">Arundo donax</name>
    <name type="common">Giant reed</name>
    <name type="synonym">Donax arundinaceus</name>
    <dbReference type="NCBI Taxonomy" id="35708"/>
    <lineage>
        <taxon>Eukaryota</taxon>
        <taxon>Viridiplantae</taxon>
        <taxon>Streptophyta</taxon>
        <taxon>Embryophyta</taxon>
        <taxon>Tracheophyta</taxon>
        <taxon>Spermatophyta</taxon>
        <taxon>Magnoliopsida</taxon>
        <taxon>Liliopsida</taxon>
        <taxon>Poales</taxon>
        <taxon>Poaceae</taxon>
        <taxon>PACMAD clade</taxon>
        <taxon>Arundinoideae</taxon>
        <taxon>Arundineae</taxon>
        <taxon>Arundo</taxon>
    </lineage>
</organism>